<keyword evidence="3" id="KW-1185">Reference proteome</keyword>
<dbReference type="GO" id="GO:0016787">
    <property type="term" value="F:hydrolase activity"/>
    <property type="evidence" value="ECO:0007669"/>
    <property type="project" value="UniProtKB-KW"/>
</dbReference>
<dbReference type="SUPFAM" id="SSF53474">
    <property type="entry name" value="alpha/beta-Hydrolases"/>
    <property type="match status" value="1"/>
</dbReference>
<dbReference type="Pfam" id="PF00561">
    <property type="entry name" value="Abhydrolase_1"/>
    <property type="match status" value="1"/>
</dbReference>
<protein>
    <submittedName>
        <fullName evidence="2">Alpha/beta hydrolase</fullName>
    </submittedName>
</protein>
<dbReference type="InterPro" id="IPR000073">
    <property type="entry name" value="AB_hydrolase_1"/>
</dbReference>
<evidence type="ECO:0000313" key="2">
    <source>
        <dbReference type="EMBL" id="TPV34803.1"/>
    </source>
</evidence>
<dbReference type="PANTHER" id="PTHR43798">
    <property type="entry name" value="MONOACYLGLYCEROL LIPASE"/>
    <property type="match status" value="1"/>
</dbReference>
<proteinExistence type="predicted"/>
<sequence>MESKYLEYKGIQLHYTDEGKGRTLVFLHGFLENLQMWNCIKVDLIKKYRVVCVDLPGHGKTPCLSYLHTMSDMADTVKAILNNLKLRRYVVFGHSMGGYVALFFAEKYRQNVIGIGLINSTPAADSDEKKRNRERAIVAVKQHKKSFISASIKQLFWEDNHLKLKNVIAQTIHEAHKTSVQGIIAALEGMKIRPDLTEVFLSNATHNLLVKGKFDNVIDHKHLNKICENKLLSCYELKGGHMSYLENNEELSYIIKHYVEKL</sequence>
<dbReference type="OrthoDB" id="252464at2"/>
<name>A0A506PLQ6_9FLAO</name>
<evidence type="ECO:0000259" key="1">
    <source>
        <dbReference type="Pfam" id="PF00561"/>
    </source>
</evidence>
<dbReference type="InterPro" id="IPR050266">
    <property type="entry name" value="AB_hydrolase_sf"/>
</dbReference>
<reference evidence="2 3" key="1">
    <citation type="submission" date="2019-06" db="EMBL/GenBank/DDBJ databases">
        <title>Flavobacteriaceae Paucihalobacterium erythroidium CWB-1, complete genome.</title>
        <authorList>
            <person name="Wu S."/>
        </authorList>
    </citation>
    <scope>NUCLEOTIDE SEQUENCE [LARGE SCALE GENOMIC DNA]</scope>
    <source>
        <strain evidence="2 3">CWB-1</strain>
    </source>
</reference>
<dbReference type="InterPro" id="IPR029058">
    <property type="entry name" value="AB_hydrolase_fold"/>
</dbReference>
<dbReference type="Gene3D" id="3.40.50.1820">
    <property type="entry name" value="alpha/beta hydrolase"/>
    <property type="match status" value="1"/>
</dbReference>
<dbReference type="PRINTS" id="PR00111">
    <property type="entry name" value="ABHYDROLASE"/>
</dbReference>
<keyword evidence="2" id="KW-0378">Hydrolase</keyword>
<dbReference type="AlphaFoldDB" id="A0A506PLQ6"/>
<dbReference type="RefSeq" id="WP_140989226.1">
    <property type="nucleotide sequence ID" value="NZ_VHIQ01000002.1"/>
</dbReference>
<gene>
    <name evidence="2" type="ORF">FJ651_04520</name>
</gene>
<feature type="domain" description="AB hydrolase-1" evidence="1">
    <location>
        <begin position="23"/>
        <end position="132"/>
    </location>
</feature>
<accession>A0A506PLQ6</accession>
<comment type="caution">
    <text evidence="2">The sequence shown here is derived from an EMBL/GenBank/DDBJ whole genome shotgun (WGS) entry which is preliminary data.</text>
</comment>
<evidence type="ECO:0000313" key="3">
    <source>
        <dbReference type="Proteomes" id="UP000317332"/>
    </source>
</evidence>
<dbReference type="Proteomes" id="UP000317332">
    <property type="component" value="Unassembled WGS sequence"/>
</dbReference>
<dbReference type="EMBL" id="VHIQ01000002">
    <property type="protein sequence ID" value="TPV34803.1"/>
    <property type="molecule type" value="Genomic_DNA"/>
</dbReference>
<organism evidence="2 3">
    <name type="scientific">Paucihalobacter ruber</name>
    <dbReference type="NCBI Taxonomy" id="2567861"/>
    <lineage>
        <taxon>Bacteria</taxon>
        <taxon>Pseudomonadati</taxon>
        <taxon>Bacteroidota</taxon>
        <taxon>Flavobacteriia</taxon>
        <taxon>Flavobacteriales</taxon>
        <taxon>Flavobacteriaceae</taxon>
        <taxon>Paucihalobacter</taxon>
    </lineage>
</organism>